<dbReference type="Proteomes" id="UP000030745">
    <property type="component" value="Unassembled WGS sequence"/>
</dbReference>
<keyword evidence="5" id="KW-1185">Reference proteome</keyword>
<dbReference type="PROSITE" id="PS50158">
    <property type="entry name" value="ZF_CCHC"/>
    <property type="match status" value="1"/>
</dbReference>
<dbReference type="VEuPathDB" id="FungiDB:SPRG_17294"/>
<evidence type="ECO:0000259" key="3">
    <source>
        <dbReference type="PROSITE" id="PS50158"/>
    </source>
</evidence>
<dbReference type="InterPro" id="IPR036875">
    <property type="entry name" value="Znf_CCHC_sf"/>
</dbReference>
<keyword evidence="1" id="KW-0863">Zinc-finger</keyword>
<dbReference type="AlphaFoldDB" id="A0A067BJR7"/>
<feature type="compositionally biased region" description="Basic and acidic residues" evidence="2">
    <location>
        <begin position="8"/>
        <end position="23"/>
    </location>
</feature>
<dbReference type="GO" id="GO:0003676">
    <property type="term" value="F:nucleic acid binding"/>
    <property type="evidence" value="ECO:0007669"/>
    <property type="project" value="InterPro"/>
</dbReference>
<dbReference type="SMART" id="SM00343">
    <property type="entry name" value="ZnF_C2HC"/>
    <property type="match status" value="1"/>
</dbReference>
<evidence type="ECO:0000313" key="4">
    <source>
        <dbReference type="EMBL" id="KDO16980.1"/>
    </source>
</evidence>
<feature type="compositionally biased region" description="Basic and acidic residues" evidence="2">
    <location>
        <begin position="555"/>
        <end position="585"/>
    </location>
</feature>
<gene>
    <name evidence="4" type="ORF">SPRG_17294</name>
</gene>
<name>A0A067BJR7_SAPPC</name>
<evidence type="ECO:0000313" key="5">
    <source>
        <dbReference type="Proteomes" id="UP000030745"/>
    </source>
</evidence>
<feature type="compositionally biased region" description="Gly residues" evidence="2">
    <location>
        <begin position="480"/>
        <end position="490"/>
    </location>
</feature>
<dbReference type="KEGG" id="spar:SPRG_17294"/>
<dbReference type="GeneID" id="24138842"/>
<sequence length="672" mass="73160">MGSAEVLRTFERMQLKEHERKTETPTPQPVPEPPTPRPVPKAPTPQPLPAPKEGAPLTPPEAGDPEWAVTLRSISRALEGLVARAENPPPVHMTTSPTSPKSSLAAFRLSKVPTFIHKEDDKLAPAVHVRNVEGMALHGDGSVAMRVTMFIDTLGSKESTWVYHFMNTKKFVPATMTERNWGTLVDAFYTEYIGDKTYRESAYEKVTQEDGERFTEYVMRVALWAAVAGQQTDEERKIRIVVQGVVDRQLHAALWQISEDSLSWDEFDDKAKRLMASADAHARKTKNRWSKAYRVAQATVPTDVNLQVSAARTGRPPLHGNLMPAATPAPSLAPATPTPATPGRSGQGCHVCGEPGHYRQDCPQAQHLASCDFHGAHIGHTSDDCYVLKNARRYAEAMMRDQTAQPTDDTAGMSPPEATTPTPTPVFSGRPRLRAKVAVKKDTGAHDQPVASTTTSDVEKKVMLSPTRMRPTVLHDTAEGGNGRTQGRGAQGASEPLNPMGAEDAWVNDNVTTQQHDRRQSSDAALAPARDEDDEGRNPSTDTALATARDEDDEGRNSPKDAALDTARDEGDEGRTPLSETRSEACSEEEPTPVEVPVAASREDDTVSASEDPEWVPTQWAGDDILQTLATVLAPEEIDNVGDVQEVGDKGTVDTMGRRPGRAVIAYPDWSA</sequence>
<evidence type="ECO:0000256" key="1">
    <source>
        <dbReference type="PROSITE-ProRule" id="PRU00047"/>
    </source>
</evidence>
<dbReference type="SUPFAM" id="SSF57756">
    <property type="entry name" value="Retrovirus zinc finger-like domains"/>
    <property type="match status" value="1"/>
</dbReference>
<dbReference type="RefSeq" id="XP_012212310.1">
    <property type="nucleotide sequence ID" value="XM_012356920.1"/>
</dbReference>
<dbReference type="GO" id="GO:0008270">
    <property type="term" value="F:zinc ion binding"/>
    <property type="evidence" value="ECO:0007669"/>
    <property type="project" value="UniProtKB-KW"/>
</dbReference>
<keyword evidence="1" id="KW-0862">Zinc</keyword>
<accession>A0A067BJR7</accession>
<keyword evidence="1" id="KW-0479">Metal-binding</keyword>
<dbReference type="InterPro" id="IPR001878">
    <property type="entry name" value="Znf_CCHC"/>
</dbReference>
<feature type="region of interest" description="Disordered" evidence="2">
    <location>
        <begin position="401"/>
        <end position="617"/>
    </location>
</feature>
<dbReference type="EMBL" id="KK583831">
    <property type="protein sequence ID" value="KDO16980.1"/>
    <property type="molecule type" value="Genomic_DNA"/>
</dbReference>
<dbReference type="Gene3D" id="4.10.60.10">
    <property type="entry name" value="Zinc finger, CCHC-type"/>
    <property type="match status" value="1"/>
</dbReference>
<organism evidence="4 5">
    <name type="scientific">Saprolegnia parasitica (strain CBS 223.65)</name>
    <dbReference type="NCBI Taxonomy" id="695850"/>
    <lineage>
        <taxon>Eukaryota</taxon>
        <taxon>Sar</taxon>
        <taxon>Stramenopiles</taxon>
        <taxon>Oomycota</taxon>
        <taxon>Saprolegniomycetes</taxon>
        <taxon>Saprolegniales</taxon>
        <taxon>Saprolegniaceae</taxon>
        <taxon>Saprolegnia</taxon>
    </lineage>
</organism>
<feature type="region of interest" description="Disordered" evidence="2">
    <location>
        <begin position="1"/>
        <end position="65"/>
    </location>
</feature>
<feature type="compositionally biased region" description="Pro residues" evidence="2">
    <location>
        <begin position="26"/>
        <end position="50"/>
    </location>
</feature>
<evidence type="ECO:0000256" key="2">
    <source>
        <dbReference type="SAM" id="MobiDB-lite"/>
    </source>
</evidence>
<reference evidence="4 5" key="1">
    <citation type="journal article" date="2013" name="PLoS Genet.">
        <title>Distinctive expansion of potential virulence genes in the genome of the oomycete fish pathogen Saprolegnia parasitica.</title>
        <authorList>
            <person name="Jiang R.H."/>
            <person name="de Bruijn I."/>
            <person name="Haas B.J."/>
            <person name="Belmonte R."/>
            <person name="Lobach L."/>
            <person name="Christie J."/>
            <person name="van den Ackerveken G."/>
            <person name="Bottin A."/>
            <person name="Bulone V."/>
            <person name="Diaz-Moreno S.M."/>
            <person name="Dumas B."/>
            <person name="Fan L."/>
            <person name="Gaulin E."/>
            <person name="Govers F."/>
            <person name="Grenville-Briggs L.J."/>
            <person name="Horner N.R."/>
            <person name="Levin J.Z."/>
            <person name="Mammella M."/>
            <person name="Meijer H.J."/>
            <person name="Morris P."/>
            <person name="Nusbaum C."/>
            <person name="Oome S."/>
            <person name="Phillips A.J."/>
            <person name="van Rooyen D."/>
            <person name="Rzeszutek E."/>
            <person name="Saraiva M."/>
            <person name="Secombes C.J."/>
            <person name="Seidl M.F."/>
            <person name="Snel B."/>
            <person name="Stassen J.H."/>
            <person name="Sykes S."/>
            <person name="Tripathy S."/>
            <person name="van den Berg H."/>
            <person name="Vega-Arreguin J.C."/>
            <person name="Wawra S."/>
            <person name="Young S.K."/>
            <person name="Zeng Q."/>
            <person name="Dieguez-Uribeondo J."/>
            <person name="Russ C."/>
            <person name="Tyler B.M."/>
            <person name="van West P."/>
        </authorList>
    </citation>
    <scope>NUCLEOTIDE SEQUENCE [LARGE SCALE GENOMIC DNA]</scope>
    <source>
        <strain evidence="4 5">CBS 223.65</strain>
    </source>
</reference>
<feature type="domain" description="CCHC-type" evidence="3">
    <location>
        <begin position="349"/>
        <end position="364"/>
    </location>
</feature>
<feature type="non-terminal residue" evidence="4">
    <location>
        <position position="672"/>
    </location>
</feature>
<protein>
    <recommendedName>
        <fullName evidence="3">CCHC-type domain-containing protein</fullName>
    </recommendedName>
</protein>
<proteinExistence type="predicted"/>